<dbReference type="Pfam" id="PF00535">
    <property type="entry name" value="Glycos_transf_2"/>
    <property type="match status" value="1"/>
</dbReference>
<sequence length="1196" mass="124834">MTRTTLNRVLRPVVDTSLVPTWDGAVWIGEVDRAELHGGGHRDAVGLAGAEGYRRARLLVRDRGEPVGFVEAEVTDRRRVGPSIELRTLERAVRHMPTPERRPAADQALPSVTVVLCTDGDAGATMRSVLASRGVELDVVVVSTGADGDGRTEIGGRTVTTVPAPGGGLAAARNAGLLAATGDVVAFLGSGAVVDPDWAAAIAAPFLQDDDVACVTGLVPTAEIRTPAQRWHDEHTPAARTIRRRVFRREDEPADAPLHPFAAAAYGTGANLAVRRRAALAIGGFDTAFGPGTRVGGGDDLDLFTRLLFAGSAIAVEPAAIAWWRPADDSSSLRRTAAAHGHGLGAWMTKNALDRDTVAATVDTVPDAIAAFARLGLEQGDPVTELGGERGRRVAGRVPSGATAVAASGATAVDPGPASVEAAWTDTARRLRRVERRSVVTAPFLALAERLGGAGTIDRTSRGRHELATAAPAPVATGVMGPAARLTAAALVVVTLLAAAIGAAFDVPVLRGSAVGVFLFAVVGIAPMLLLRPMPLARFTLFAVSTSIVGTIAIGYTMATAGLWAPVVPFAAVVLLTAIAVATAVPRDLRDLHRQRLDRAAQPDGRRWTWTTTRTVTAASVAGLLVVVVAAVTHVGDPVPDGLFGSLGVGLPVGLALVVAAAVVALVRGKGVAVPVVVLGGVVQLAQAITYGMPTVMAAARHIGVLEYIRQFGRTDPASDIFQTWSGLFAGGAWVADVGGIVDAMTIAAWVPVLLAFTTTIGVGVLAAHWLPGARRPWIAAFLTAMTGSLNTTYFSPQSTGILLSVAILVLATGTLRRATVTGEDGEPVTVLRPQAVGLSRLIGIAAISIVLAVTHQISPYLTVAAIVVLVVFRLLRPWWVSLVVLVPAVVFALLNGSILDKFLSLAAVGQVLTNVQPPAHDMTVLPKPLVTRLAFDVPAAALVVLGLAAIITVLVRRDRVHWGLLLAAASPISLLVATNYGQEGIFRVVLFATPWIAVLAAGLPVPGGRLAWAGRLVRRVGRPVAVRFVAVTVLVAGLVAVGSFGQTSLDWNRVPTRSQAAAMQFYDRTAPKGSIMLLTGSANAVPSNIGSRYFDVGALSREVFGAYPASEDYDATADVSNVTRKLVSTWAATKYYAIVAAPFGAYDERYGYQSESDYRELSAAMADSPYWKPVWSSGTTVVYELTPEGLRHGAA</sequence>
<dbReference type="RefSeq" id="WP_188888818.1">
    <property type="nucleotide sequence ID" value="NZ_BMOI01000001.1"/>
</dbReference>
<dbReference type="InterPro" id="IPR001173">
    <property type="entry name" value="Glyco_trans_2-like"/>
</dbReference>
<feature type="transmembrane region" description="Helical" evidence="5">
    <location>
        <begin position="747"/>
        <end position="771"/>
    </location>
</feature>
<feature type="transmembrane region" description="Helical" evidence="5">
    <location>
        <begin position="486"/>
        <end position="505"/>
    </location>
</feature>
<protein>
    <recommendedName>
        <fullName evidence="6">Glycosyltransferase 2-like domain-containing protein</fullName>
    </recommendedName>
</protein>
<feature type="transmembrane region" description="Helical" evidence="5">
    <location>
        <begin position="883"/>
        <end position="900"/>
    </location>
</feature>
<keyword evidence="3" id="KW-0328">Glycosyltransferase</keyword>
<organism evidence="7 8">
    <name type="scientific">Curtobacterium luteum</name>
    <dbReference type="NCBI Taxonomy" id="33881"/>
    <lineage>
        <taxon>Bacteria</taxon>
        <taxon>Bacillati</taxon>
        <taxon>Actinomycetota</taxon>
        <taxon>Actinomycetes</taxon>
        <taxon>Micrococcales</taxon>
        <taxon>Microbacteriaceae</taxon>
        <taxon>Curtobacterium</taxon>
    </lineage>
</organism>
<evidence type="ECO:0000256" key="5">
    <source>
        <dbReference type="SAM" id="Phobius"/>
    </source>
</evidence>
<feature type="transmembrane region" description="Helical" evidence="5">
    <location>
        <begin position="831"/>
        <end position="852"/>
    </location>
</feature>
<dbReference type="SUPFAM" id="SSF53448">
    <property type="entry name" value="Nucleotide-diphospho-sugar transferases"/>
    <property type="match status" value="1"/>
</dbReference>
<proteinExistence type="inferred from homology"/>
<comment type="pathway">
    <text evidence="1">Cell wall biogenesis; cell wall polysaccharide biosynthesis.</text>
</comment>
<reference evidence="7" key="1">
    <citation type="journal article" date="2014" name="Int. J. Syst. Evol. Microbiol.">
        <title>Complete genome sequence of Corynebacterium casei LMG S-19264T (=DSM 44701T), isolated from a smear-ripened cheese.</title>
        <authorList>
            <consortium name="US DOE Joint Genome Institute (JGI-PGF)"/>
            <person name="Walter F."/>
            <person name="Albersmeier A."/>
            <person name="Kalinowski J."/>
            <person name="Ruckert C."/>
        </authorList>
    </citation>
    <scope>NUCLEOTIDE SEQUENCE</scope>
    <source>
        <strain evidence="7">JCM 1480</strain>
    </source>
</reference>
<gene>
    <name evidence="7" type="ORF">GCM10009769_00070</name>
</gene>
<feature type="transmembrane region" description="Helical" evidence="5">
    <location>
        <begin position="801"/>
        <end position="819"/>
    </location>
</feature>
<feature type="transmembrane region" description="Helical" evidence="5">
    <location>
        <begin position="616"/>
        <end position="636"/>
    </location>
</feature>
<keyword evidence="5" id="KW-1133">Transmembrane helix</keyword>
<feature type="transmembrane region" description="Helical" evidence="5">
    <location>
        <begin position="963"/>
        <end position="983"/>
    </location>
</feature>
<evidence type="ECO:0000259" key="6">
    <source>
        <dbReference type="Pfam" id="PF00535"/>
    </source>
</evidence>
<evidence type="ECO:0000313" key="8">
    <source>
        <dbReference type="Proteomes" id="UP000648535"/>
    </source>
</evidence>
<name>A0A8H9G521_9MICO</name>
<evidence type="ECO:0000256" key="4">
    <source>
        <dbReference type="ARBA" id="ARBA00022679"/>
    </source>
</evidence>
<evidence type="ECO:0000313" key="7">
    <source>
        <dbReference type="EMBL" id="GGK86245.1"/>
    </source>
</evidence>
<feature type="transmembrane region" description="Helical" evidence="5">
    <location>
        <begin position="858"/>
        <end position="876"/>
    </location>
</feature>
<evidence type="ECO:0000256" key="2">
    <source>
        <dbReference type="ARBA" id="ARBA00006739"/>
    </source>
</evidence>
<feature type="transmembrane region" description="Helical" evidence="5">
    <location>
        <begin position="563"/>
        <end position="585"/>
    </location>
</feature>
<feature type="transmembrane region" description="Helical" evidence="5">
    <location>
        <begin position="672"/>
        <end position="693"/>
    </location>
</feature>
<reference evidence="7" key="2">
    <citation type="submission" date="2020-09" db="EMBL/GenBank/DDBJ databases">
        <authorList>
            <person name="Sun Q."/>
            <person name="Ohkuma M."/>
        </authorList>
    </citation>
    <scope>NUCLEOTIDE SEQUENCE</scope>
    <source>
        <strain evidence="7">JCM 1480</strain>
    </source>
</reference>
<dbReference type="Proteomes" id="UP000648535">
    <property type="component" value="Unassembled WGS sequence"/>
</dbReference>
<feature type="transmembrane region" description="Helical" evidence="5">
    <location>
        <begin position="511"/>
        <end position="531"/>
    </location>
</feature>
<keyword evidence="5" id="KW-0812">Transmembrane</keyword>
<evidence type="ECO:0000256" key="1">
    <source>
        <dbReference type="ARBA" id="ARBA00004776"/>
    </source>
</evidence>
<comment type="caution">
    <text evidence="7">The sequence shown here is derived from an EMBL/GenBank/DDBJ whole genome shotgun (WGS) entry which is preliminary data.</text>
</comment>
<dbReference type="PANTHER" id="PTHR43179:SF12">
    <property type="entry name" value="GALACTOFURANOSYLTRANSFERASE GLFT2"/>
    <property type="match status" value="1"/>
</dbReference>
<comment type="similarity">
    <text evidence="2">Belongs to the glycosyltransferase 2 family.</text>
</comment>
<feature type="transmembrane region" description="Helical" evidence="5">
    <location>
        <begin position="538"/>
        <end position="557"/>
    </location>
</feature>
<feature type="transmembrane region" description="Helical" evidence="5">
    <location>
        <begin position="1025"/>
        <end position="1046"/>
    </location>
</feature>
<feature type="transmembrane region" description="Helical" evidence="5">
    <location>
        <begin position="989"/>
        <end position="1013"/>
    </location>
</feature>
<feature type="transmembrane region" description="Helical" evidence="5">
    <location>
        <begin position="642"/>
        <end position="665"/>
    </location>
</feature>
<dbReference type="GO" id="GO:0016757">
    <property type="term" value="F:glycosyltransferase activity"/>
    <property type="evidence" value="ECO:0007669"/>
    <property type="project" value="UniProtKB-KW"/>
</dbReference>
<accession>A0A8H9G521</accession>
<dbReference type="AlphaFoldDB" id="A0A8H9G521"/>
<dbReference type="Gene3D" id="3.90.550.10">
    <property type="entry name" value="Spore Coat Polysaccharide Biosynthesis Protein SpsA, Chain A"/>
    <property type="match status" value="1"/>
</dbReference>
<keyword evidence="5" id="KW-0472">Membrane</keyword>
<dbReference type="PANTHER" id="PTHR43179">
    <property type="entry name" value="RHAMNOSYLTRANSFERASE WBBL"/>
    <property type="match status" value="1"/>
</dbReference>
<dbReference type="CDD" id="cd00761">
    <property type="entry name" value="Glyco_tranf_GTA_type"/>
    <property type="match status" value="1"/>
</dbReference>
<keyword evidence="4" id="KW-0808">Transferase</keyword>
<feature type="domain" description="Glycosyltransferase 2-like" evidence="6">
    <location>
        <begin position="128"/>
        <end position="242"/>
    </location>
</feature>
<feature type="transmembrane region" description="Helical" evidence="5">
    <location>
        <begin position="934"/>
        <end position="956"/>
    </location>
</feature>
<evidence type="ECO:0000256" key="3">
    <source>
        <dbReference type="ARBA" id="ARBA00022676"/>
    </source>
</evidence>
<dbReference type="EMBL" id="BMOI01000001">
    <property type="protein sequence ID" value="GGK86245.1"/>
    <property type="molecule type" value="Genomic_DNA"/>
</dbReference>
<dbReference type="InterPro" id="IPR029044">
    <property type="entry name" value="Nucleotide-diphossugar_trans"/>
</dbReference>